<gene>
    <name evidence="5" type="ORF">U9M48_024259</name>
</gene>
<dbReference type="EMBL" id="CP144749">
    <property type="protein sequence ID" value="WVZ76272.1"/>
    <property type="molecule type" value="Genomic_DNA"/>
</dbReference>
<feature type="compositionally biased region" description="Acidic residues" evidence="2">
    <location>
        <begin position="413"/>
        <end position="428"/>
    </location>
</feature>
<keyword evidence="1" id="KW-0645">Protease</keyword>
<sequence length="466" mass="51851">MEDVWIMDSGCSTHMTGHRKWFSSLNPISTKEYITFGDNGQGKVMGVGSISLSAKLSLREVAFVRNLGFSLVSVSQLLDEGFEVRFKKGACCVLDAKETLVCSLLPFGQFLGSTSHLFLALRAVWLLVLLLIYGSGIGDLSFDLLVRLSSMGLIRGLPKLRAEKDLLCHPCRPGKMVATSHIPVSQVMTSYPGELLHMDTVGPARVASVSGKWYVLVVVDDFSWFSWVFFMEFKDEAFGFVQDLVLRLRNESHKAMRAIRSDNGGEFRNSRFENFCRDLERKNRTLVEMARMMLDEHRTPRRFWAEAVNTACYIATRIFLRAFLGKTSYELRFGRQPSVKHLRAFGCRCFVLKKAGHLDKFESRCLDGIFLGYASSSRAFRVWILEAKQVVETCEVSFDETMPCTTPAFELSGDDEEGAPIFEDEEGAVNDGDAKATAPIAAPAPSATSSDDEGGPLPTASSSLPR</sequence>
<dbReference type="Gene3D" id="3.30.420.10">
    <property type="entry name" value="Ribonuclease H-like superfamily/Ribonuclease H"/>
    <property type="match status" value="2"/>
</dbReference>
<feature type="compositionally biased region" description="Low complexity" evidence="2">
    <location>
        <begin position="435"/>
        <end position="449"/>
    </location>
</feature>
<evidence type="ECO:0000313" key="5">
    <source>
        <dbReference type="EMBL" id="WVZ76272.1"/>
    </source>
</evidence>
<evidence type="ECO:0000256" key="2">
    <source>
        <dbReference type="SAM" id="MobiDB-lite"/>
    </source>
</evidence>
<dbReference type="InterPro" id="IPR001584">
    <property type="entry name" value="Integrase_cat-core"/>
</dbReference>
<name>A0AAQ3WVT8_PASNO</name>
<dbReference type="InterPro" id="IPR012337">
    <property type="entry name" value="RNaseH-like_sf"/>
</dbReference>
<feature type="domain" description="Integrase catalytic" evidence="4">
    <location>
        <begin position="188"/>
        <end position="279"/>
    </location>
</feature>
<keyword evidence="6" id="KW-1185">Reference proteome</keyword>
<evidence type="ECO:0000256" key="1">
    <source>
        <dbReference type="ARBA" id="ARBA00022670"/>
    </source>
</evidence>
<dbReference type="InterPro" id="IPR057670">
    <property type="entry name" value="SH3_retrovirus"/>
</dbReference>
<evidence type="ECO:0000259" key="4">
    <source>
        <dbReference type="PROSITE" id="PS50994"/>
    </source>
</evidence>
<feature type="region of interest" description="Disordered" evidence="2">
    <location>
        <begin position="413"/>
        <end position="466"/>
    </location>
</feature>
<keyword evidence="3" id="KW-1133">Transmembrane helix</keyword>
<dbReference type="AlphaFoldDB" id="A0AAQ3WVT8"/>
<evidence type="ECO:0000256" key="3">
    <source>
        <dbReference type="SAM" id="Phobius"/>
    </source>
</evidence>
<dbReference type="Pfam" id="PF25597">
    <property type="entry name" value="SH3_retrovirus"/>
    <property type="match status" value="1"/>
</dbReference>
<proteinExistence type="predicted"/>
<dbReference type="InterPro" id="IPR054722">
    <property type="entry name" value="PolX-like_BBD"/>
</dbReference>
<accession>A0AAQ3WVT8</accession>
<dbReference type="GO" id="GO:0015074">
    <property type="term" value="P:DNA integration"/>
    <property type="evidence" value="ECO:0007669"/>
    <property type="project" value="InterPro"/>
</dbReference>
<dbReference type="PANTHER" id="PTHR42648">
    <property type="entry name" value="TRANSPOSASE, PUTATIVE-RELATED"/>
    <property type="match status" value="1"/>
</dbReference>
<keyword evidence="1" id="KW-0378">Hydrolase</keyword>
<dbReference type="GO" id="GO:0003676">
    <property type="term" value="F:nucleic acid binding"/>
    <property type="evidence" value="ECO:0007669"/>
    <property type="project" value="InterPro"/>
</dbReference>
<dbReference type="SUPFAM" id="SSF53098">
    <property type="entry name" value="Ribonuclease H-like"/>
    <property type="match status" value="1"/>
</dbReference>
<evidence type="ECO:0000313" key="6">
    <source>
        <dbReference type="Proteomes" id="UP001341281"/>
    </source>
</evidence>
<dbReference type="InterPro" id="IPR039537">
    <property type="entry name" value="Retrotran_Ty1/copia-like"/>
</dbReference>
<dbReference type="GO" id="GO:0008233">
    <property type="term" value="F:peptidase activity"/>
    <property type="evidence" value="ECO:0007669"/>
    <property type="project" value="UniProtKB-KW"/>
</dbReference>
<organism evidence="5 6">
    <name type="scientific">Paspalum notatum var. saurae</name>
    <dbReference type="NCBI Taxonomy" id="547442"/>
    <lineage>
        <taxon>Eukaryota</taxon>
        <taxon>Viridiplantae</taxon>
        <taxon>Streptophyta</taxon>
        <taxon>Embryophyta</taxon>
        <taxon>Tracheophyta</taxon>
        <taxon>Spermatophyta</taxon>
        <taxon>Magnoliopsida</taxon>
        <taxon>Liliopsida</taxon>
        <taxon>Poales</taxon>
        <taxon>Poaceae</taxon>
        <taxon>PACMAD clade</taxon>
        <taxon>Panicoideae</taxon>
        <taxon>Andropogonodae</taxon>
        <taxon>Paspaleae</taxon>
        <taxon>Paspalinae</taxon>
        <taxon>Paspalum</taxon>
    </lineage>
</organism>
<dbReference type="Pfam" id="PF22936">
    <property type="entry name" value="Pol_BBD"/>
    <property type="match status" value="1"/>
</dbReference>
<feature type="transmembrane region" description="Helical" evidence="3">
    <location>
        <begin position="123"/>
        <end position="146"/>
    </location>
</feature>
<dbReference type="InterPro" id="IPR036397">
    <property type="entry name" value="RNaseH_sf"/>
</dbReference>
<dbReference type="PROSITE" id="PS50994">
    <property type="entry name" value="INTEGRASE"/>
    <property type="match status" value="1"/>
</dbReference>
<keyword evidence="3" id="KW-0472">Membrane</keyword>
<keyword evidence="3" id="KW-0812">Transmembrane</keyword>
<dbReference type="Pfam" id="PF00665">
    <property type="entry name" value="rve"/>
    <property type="match status" value="1"/>
</dbReference>
<protein>
    <recommendedName>
        <fullName evidence="4">Integrase catalytic domain-containing protein</fullName>
    </recommendedName>
</protein>
<dbReference type="PANTHER" id="PTHR42648:SF21">
    <property type="entry name" value="CYSTEINE-RICH RLK (RECEPTOR-LIKE PROTEIN KINASE) 8"/>
    <property type="match status" value="1"/>
</dbReference>
<reference evidence="5 6" key="1">
    <citation type="submission" date="2024-02" db="EMBL/GenBank/DDBJ databases">
        <title>High-quality chromosome-scale genome assembly of Pensacola bahiagrass (Paspalum notatum Flugge var. saurae).</title>
        <authorList>
            <person name="Vega J.M."/>
            <person name="Podio M."/>
            <person name="Orjuela J."/>
            <person name="Siena L.A."/>
            <person name="Pessino S.C."/>
            <person name="Combes M.C."/>
            <person name="Mariac C."/>
            <person name="Albertini E."/>
            <person name="Pupilli F."/>
            <person name="Ortiz J.P.A."/>
            <person name="Leblanc O."/>
        </authorList>
    </citation>
    <scope>NUCLEOTIDE SEQUENCE [LARGE SCALE GENOMIC DNA]</scope>
    <source>
        <strain evidence="5">R1</strain>
        <tissue evidence="5">Leaf</tissue>
    </source>
</reference>
<dbReference type="GO" id="GO:0006508">
    <property type="term" value="P:proteolysis"/>
    <property type="evidence" value="ECO:0007669"/>
    <property type="project" value="UniProtKB-KW"/>
</dbReference>
<dbReference type="Proteomes" id="UP001341281">
    <property type="component" value="Chromosome 05"/>
</dbReference>